<evidence type="ECO:0000256" key="4">
    <source>
        <dbReference type="ARBA" id="ARBA00022553"/>
    </source>
</evidence>
<evidence type="ECO:0000256" key="6">
    <source>
        <dbReference type="ARBA" id="ARBA00022692"/>
    </source>
</evidence>
<evidence type="ECO:0000256" key="9">
    <source>
        <dbReference type="ARBA" id="ARBA00022777"/>
    </source>
</evidence>
<evidence type="ECO:0000256" key="1">
    <source>
        <dbReference type="ARBA" id="ARBA00000085"/>
    </source>
</evidence>
<dbReference type="Gene3D" id="3.40.50.300">
    <property type="entry name" value="P-loop containing nucleotide triphosphate hydrolases"/>
    <property type="match status" value="1"/>
</dbReference>
<dbReference type="InterPro" id="IPR036890">
    <property type="entry name" value="HATPase_C_sf"/>
</dbReference>
<dbReference type="InterPro" id="IPR014729">
    <property type="entry name" value="Rossmann-like_a/b/a_fold"/>
</dbReference>
<sequence length="907" mass="99149">MVRERRDPEQRPSPEALLEAARREESASGKLKIFVGAAPGVGKTYEMLQSAHAKRKAGIDVVVGFVETHGRAETEALVRGLEVVPRKRFDYRGQIVEEMDLDAVIVRRPRIALVDELAHTNAAGSRHPKRYLDVEELLSHGIDVYTAVNIQHIESLNDVVAQITHVRVRETVPDSVFDRADAIELIDLTPDDLIQRLREGKVYVPKQAERALEHYFSPGNLTALRELALRRTAERVDEQLLNHMQANAIAGPWAAGERILVCISEDPRAAGLVRYTKRLADRLHAQFTAISIETRRSLQLSDEERDRLADTLRLAESLGGEALTIPAVGRRIADDVINFAQGNNVTQIVIGKSTRSRWFELTRGSVVHDLVRSAGNISVHVIPGDELAAEPAPKTAVQTAARAEAFDARPYLKALGITALGLAAAVAIKPYFGIENVDLMFLTAVVAVAVRYGLWPSLLASVAASLAYNFFFLPPVYTLTITDPTNVAAFFFFMLIAFVVSNVAGRVRTQADTALGRIRTTEQLYAFSRKLTGTGTLDDVLWATAYQTALMLKVRVVLLLPEEGLLTVKSGYPPEDQIDQADLAAANWAWSNDRPAGRGSDTLPGAKRLFLPMRTGRGPIGVIGIDNDRTGPLLTPDQRRLLDALVDQGALAIERVLLVEDVDRVKRTVESERLRSALLTSISHDLKTPLASVLGAASTMRDLAGALSDTEKRDLLATVIDESERLNRFIANLLDMTKLESGAVVPNAALHDLGEIVGSALRRASKILTAHKVELMLAADLPMLQLDAVLFEQVLFNLLDNAAKYSLPDTTISIRSRREGNHVVLEIADQGGGIPPDELESVFDKFYRVQKGDHVRPGTGLGLAISRGFVEAMQGTISAANRGDRSGAILTIRLPIPARTHALDTAA</sequence>
<dbReference type="InterPro" id="IPR003018">
    <property type="entry name" value="GAF"/>
</dbReference>
<feature type="transmembrane region" description="Helical" evidence="15">
    <location>
        <begin position="411"/>
        <end position="432"/>
    </location>
</feature>
<dbReference type="SMART" id="SM00388">
    <property type="entry name" value="HisKA"/>
    <property type="match status" value="1"/>
</dbReference>
<dbReference type="SUPFAM" id="SSF52402">
    <property type="entry name" value="Adenine nucleotide alpha hydrolases-like"/>
    <property type="match status" value="1"/>
</dbReference>
<feature type="transmembrane region" description="Helical" evidence="15">
    <location>
        <begin position="439"/>
        <end position="467"/>
    </location>
</feature>
<dbReference type="FunFam" id="3.40.50.300:FF:000483">
    <property type="entry name" value="Sensor histidine kinase KdpD"/>
    <property type="match status" value="1"/>
</dbReference>
<evidence type="ECO:0000256" key="12">
    <source>
        <dbReference type="ARBA" id="ARBA00023012"/>
    </source>
</evidence>
<dbReference type="GO" id="GO:0005524">
    <property type="term" value="F:ATP binding"/>
    <property type="evidence" value="ECO:0007669"/>
    <property type="project" value="UniProtKB-KW"/>
</dbReference>
<name>A0A0A3Y7G2_BRAJP</name>
<dbReference type="Pfam" id="PF02702">
    <property type="entry name" value="KdpD"/>
    <property type="match status" value="1"/>
</dbReference>
<dbReference type="InterPro" id="IPR052023">
    <property type="entry name" value="Histidine_kinase_KdpD"/>
</dbReference>
<dbReference type="SMART" id="SM00387">
    <property type="entry name" value="HATPase_c"/>
    <property type="match status" value="1"/>
</dbReference>
<evidence type="ECO:0000256" key="3">
    <source>
        <dbReference type="ARBA" id="ARBA00012438"/>
    </source>
</evidence>
<feature type="transmembrane region" description="Helical" evidence="15">
    <location>
        <begin position="487"/>
        <end position="505"/>
    </location>
</feature>
<keyword evidence="9 17" id="KW-0418">Kinase</keyword>
<gene>
    <name evidence="17" type="ORF">MA20_00875</name>
</gene>
<keyword evidence="6 15" id="KW-0812">Transmembrane</keyword>
<dbReference type="Gene3D" id="1.20.120.620">
    <property type="entry name" value="Backbone structure of the membrane domain of e. Coli histidine kinase receptor kdpd"/>
    <property type="match status" value="1"/>
</dbReference>
<dbReference type="Pfam" id="PF00582">
    <property type="entry name" value="Usp"/>
    <property type="match status" value="1"/>
</dbReference>
<dbReference type="eggNOG" id="COG2205">
    <property type="taxonomic scope" value="Bacteria"/>
</dbReference>
<dbReference type="CDD" id="cd00082">
    <property type="entry name" value="HisKA"/>
    <property type="match status" value="1"/>
</dbReference>
<dbReference type="PANTHER" id="PTHR45569:SF1">
    <property type="entry name" value="SENSOR PROTEIN KDPD"/>
    <property type="match status" value="1"/>
</dbReference>
<dbReference type="STRING" id="375.BKD09_RS12275"/>
<comment type="catalytic activity">
    <reaction evidence="1">
        <text>ATP + protein L-histidine = ADP + protein N-phospho-L-histidine.</text>
        <dbReference type="EC" id="2.7.13.3"/>
    </reaction>
</comment>
<dbReference type="GO" id="GO:0005737">
    <property type="term" value="C:cytoplasm"/>
    <property type="evidence" value="ECO:0007669"/>
    <property type="project" value="UniProtKB-ARBA"/>
</dbReference>
<feature type="domain" description="Histidine kinase" evidence="16">
    <location>
        <begin position="681"/>
        <end position="898"/>
    </location>
</feature>
<dbReference type="PRINTS" id="PR00344">
    <property type="entry name" value="BCTRLSENSOR"/>
</dbReference>
<dbReference type="PROSITE" id="PS50109">
    <property type="entry name" value="HIS_KIN"/>
    <property type="match status" value="1"/>
</dbReference>
<dbReference type="InterPro" id="IPR004358">
    <property type="entry name" value="Sig_transdc_His_kin-like_C"/>
</dbReference>
<protein>
    <recommendedName>
        <fullName evidence="3">histidine kinase</fullName>
        <ecNumber evidence="3">2.7.13.3</ecNumber>
    </recommendedName>
</protein>
<dbReference type="InterPro" id="IPR003594">
    <property type="entry name" value="HATPase_dom"/>
</dbReference>
<dbReference type="SUPFAM" id="SSF55874">
    <property type="entry name" value="ATPase domain of HSP90 chaperone/DNA topoisomerase II/histidine kinase"/>
    <property type="match status" value="1"/>
</dbReference>
<keyword evidence="4" id="KW-0597">Phosphoprotein</keyword>
<evidence type="ECO:0000313" key="18">
    <source>
        <dbReference type="Proteomes" id="UP000030377"/>
    </source>
</evidence>
<dbReference type="EC" id="2.7.13.3" evidence="3"/>
<dbReference type="PANTHER" id="PTHR45569">
    <property type="entry name" value="SENSOR PROTEIN KDPD"/>
    <property type="match status" value="1"/>
</dbReference>
<evidence type="ECO:0000256" key="13">
    <source>
        <dbReference type="ARBA" id="ARBA00023136"/>
    </source>
</evidence>
<dbReference type="InterPro" id="IPR027417">
    <property type="entry name" value="P-loop_NTPase"/>
</dbReference>
<dbReference type="FunFam" id="1.10.287.130:FF:000124">
    <property type="entry name" value="Two-component system, OmpR family, sensor histidine kinase KdpD"/>
    <property type="match status" value="1"/>
</dbReference>
<evidence type="ECO:0000256" key="15">
    <source>
        <dbReference type="SAM" id="Phobius"/>
    </source>
</evidence>
<keyword evidence="5" id="KW-0808">Transferase</keyword>
<dbReference type="GO" id="GO:0000155">
    <property type="term" value="F:phosphorelay sensor kinase activity"/>
    <property type="evidence" value="ECO:0007669"/>
    <property type="project" value="InterPro"/>
</dbReference>
<proteinExistence type="predicted"/>
<keyword evidence="7" id="KW-0677">Repeat</keyword>
<accession>A0A0A3Y7G2</accession>
<dbReference type="FunFam" id="3.30.565.10:FF:000042">
    <property type="entry name" value="Two-component sensor histidine kinase KdpD"/>
    <property type="match status" value="1"/>
</dbReference>
<evidence type="ECO:0000256" key="11">
    <source>
        <dbReference type="ARBA" id="ARBA00022989"/>
    </source>
</evidence>
<evidence type="ECO:0000259" key="16">
    <source>
        <dbReference type="PROSITE" id="PS50109"/>
    </source>
</evidence>
<organism evidence="17 18">
    <name type="scientific">Bradyrhizobium japonicum</name>
    <dbReference type="NCBI Taxonomy" id="375"/>
    <lineage>
        <taxon>Bacteria</taxon>
        <taxon>Pseudomonadati</taxon>
        <taxon>Pseudomonadota</taxon>
        <taxon>Alphaproteobacteria</taxon>
        <taxon>Hyphomicrobiales</taxon>
        <taxon>Nitrobacteraceae</taxon>
        <taxon>Bradyrhizobium</taxon>
    </lineage>
</organism>
<evidence type="ECO:0000256" key="8">
    <source>
        <dbReference type="ARBA" id="ARBA00022741"/>
    </source>
</evidence>
<comment type="function">
    <text evidence="14">Member of the two-component regulatory system KdpD/KdpE involved in the regulation of the kdp operon. KdpD may function as a membrane-associated protein kinase that phosphorylates KdpE in response to environmental signals.</text>
</comment>
<dbReference type="SUPFAM" id="SSF47384">
    <property type="entry name" value="Homodimeric domain of signal transducing histidine kinase"/>
    <property type="match status" value="1"/>
</dbReference>
<dbReference type="InterPro" id="IPR029016">
    <property type="entry name" value="GAF-like_dom_sf"/>
</dbReference>
<evidence type="ECO:0000256" key="2">
    <source>
        <dbReference type="ARBA" id="ARBA00004141"/>
    </source>
</evidence>
<evidence type="ECO:0000256" key="5">
    <source>
        <dbReference type="ARBA" id="ARBA00022679"/>
    </source>
</evidence>
<dbReference type="InterPro" id="IPR003852">
    <property type="entry name" value="Sig_transdc_His_kinase_KdpD_N"/>
</dbReference>
<dbReference type="InterPro" id="IPR038318">
    <property type="entry name" value="KdpD_sf"/>
</dbReference>
<keyword evidence="13 15" id="KW-0472">Membrane</keyword>
<dbReference type="RefSeq" id="WP_028160671.1">
    <property type="nucleotide sequence ID" value="NZ_JANUDC010000001.1"/>
</dbReference>
<evidence type="ECO:0000256" key="14">
    <source>
        <dbReference type="ARBA" id="ARBA00057300"/>
    </source>
</evidence>
<dbReference type="Pfam" id="PF13492">
    <property type="entry name" value="GAF_3"/>
    <property type="match status" value="1"/>
</dbReference>
<dbReference type="GO" id="GO:0005886">
    <property type="term" value="C:plasma membrane"/>
    <property type="evidence" value="ECO:0007669"/>
    <property type="project" value="TreeGrafter"/>
</dbReference>
<dbReference type="CDD" id="cd01987">
    <property type="entry name" value="USP_KdpD-like"/>
    <property type="match status" value="1"/>
</dbReference>
<evidence type="ECO:0000256" key="7">
    <source>
        <dbReference type="ARBA" id="ARBA00022737"/>
    </source>
</evidence>
<evidence type="ECO:0000256" key="10">
    <source>
        <dbReference type="ARBA" id="ARBA00022840"/>
    </source>
</evidence>
<comment type="caution">
    <text evidence="17">The sequence shown here is derived from an EMBL/GenBank/DDBJ whole genome shotgun (WGS) entry which is preliminary data.</text>
</comment>
<dbReference type="InterPro" id="IPR005467">
    <property type="entry name" value="His_kinase_dom"/>
</dbReference>
<dbReference type="EMBL" id="JRPN01000001">
    <property type="protein sequence ID" value="KGT81336.1"/>
    <property type="molecule type" value="Genomic_DNA"/>
</dbReference>
<dbReference type="SUPFAM" id="SSF55781">
    <property type="entry name" value="GAF domain-like"/>
    <property type="match status" value="1"/>
</dbReference>
<reference evidence="17 18" key="1">
    <citation type="submission" date="2014-09" db="EMBL/GenBank/DDBJ databases">
        <title>Draft genome of Bradyrhizobium japonicum Is-34.</title>
        <authorList>
            <person name="Tsurumaru H."/>
            <person name="Yamakawa T."/>
            <person name="Hashimoto S."/>
            <person name="Okizaki K."/>
            <person name="Kanesaki Y."/>
            <person name="Yoshikawa H."/>
            <person name="Yajima S."/>
        </authorList>
    </citation>
    <scope>NUCLEOTIDE SEQUENCE [LARGE SCALE GENOMIC DNA]</scope>
    <source>
        <strain evidence="17 18">Is-34</strain>
    </source>
</reference>
<dbReference type="Gene3D" id="1.10.287.130">
    <property type="match status" value="1"/>
</dbReference>
<dbReference type="InterPro" id="IPR025201">
    <property type="entry name" value="KdpD_TM"/>
</dbReference>
<dbReference type="Gene3D" id="3.30.565.10">
    <property type="entry name" value="Histidine kinase-like ATPase, C-terminal domain"/>
    <property type="match status" value="1"/>
</dbReference>
<dbReference type="GO" id="GO:0042802">
    <property type="term" value="F:identical protein binding"/>
    <property type="evidence" value="ECO:0007669"/>
    <property type="project" value="UniProtKB-ARBA"/>
</dbReference>
<dbReference type="Gene3D" id="3.30.450.40">
    <property type="match status" value="1"/>
</dbReference>
<dbReference type="Gene3D" id="3.40.50.620">
    <property type="entry name" value="HUPs"/>
    <property type="match status" value="1"/>
</dbReference>
<dbReference type="CDD" id="cd00075">
    <property type="entry name" value="HATPase"/>
    <property type="match status" value="1"/>
</dbReference>
<dbReference type="InterPro" id="IPR006016">
    <property type="entry name" value="UspA"/>
</dbReference>
<dbReference type="Pfam" id="PF13493">
    <property type="entry name" value="DUF4118"/>
    <property type="match status" value="1"/>
</dbReference>
<keyword evidence="10" id="KW-0067">ATP-binding</keyword>
<dbReference type="Pfam" id="PF02518">
    <property type="entry name" value="HATPase_c"/>
    <property type="match status" value="1"/>
</dbReference>
<comment type="subcellular location">
    <subcellularLocation>
        <location evidence="2">Membrane</location>
        <topology evidence="2">Multi-pass membrane protein</topology>
    </subcellularLocation>
</comment>
<dbReference type="InterPro" id="IPR003661">
    <property type="entry name" value="HisK_dim/P_dom"/>
</dbReference>
<dbReference type="AlphaFoldDB" id="A0A0A3Y7G2"/>
<evidence type="ECO:0000313" key="17">
    <source>
        <dbReference type="EMBL" id="KGT81336.1"/>
    </source>
</evidence>
<dbReference type="Pfam" id="PF00512">
    <property type="entry name" value="HisKA"/>
    <property type="match status" value="1"/>
</dbReference>
<dbReference type="Proteomes" id="UP000030377">
    <property type="component" value="Unassembled WGS sequence"/>
</dbReference>
<keyword evidence="8" id="KW-0547">Nucleotide-binding</keyword>
<dbReference type="InterPro" id="IPR036097">
    <property type="entry name" value="HisK_dim/P_sf"/>
</dbReference>
<keyword evidence="11 15" id="KW-1133">Transmembrane helix</keyword>
<keyword evidence="12" id="KW-0902">Two-component regulatory system</keyword>